<evidence type="ECO:0000313" key="3">
    <source>
        <dbReference type="Proteomes" id="UP000625711"/>
    </source>
</evidence>
<name>A0A834IR57_RHYFE</name>
<protein>
    <submittedName>
        <fullName evidence="2">Uncharacterized protein</fullName>
    </submittedName>
</protein>
<evidence type="ECO:0000313" key="2">
    <source>
        <dbReference type="EMBL" id="KAF7284809.1"/>
    </source>
</evidence>
<comment type="caution">
    <text evidence="2">The sequence shown here is derived from an EMBL/GenBank/DDBJ whole genome shotgun (WGS) entry which is preliminary data.</text>
</comment>
<organism evidence="2 3">
    <name type="scientific">Rhynchophorus ferrugineus</name>
    <name type="common">Red palm weevil</name>
    <name type="synonym">Curculio ferrugineus</name>
    <dbReference type="NCBI Taxonomy" id="354439"/>
    <lineage>
        <taxon>Eukaryota</taxon>
        <taxon>Metazoa</taxon>
        <taxon>Ecdysozoa</taxon>
        <taxon>Arthropoda</taxon>
        <taxon>Hexapoda</taxon>
        <taxon>Insecta</taxon>
        <taxon>Pterygota</taxon>
        <taxon>Neoptera</taxon>
        <taxon>Endopterygota</taxon>
        <taxon>Coleoptera</taxon>
        <taxon>Polyphaga</taxon>
        <taxon>Cucujiformia</taxon>
        <taxon>Curculionidae</taxon>
        <taxon>Dryophthorinae</taxon>
        <taxon>Rhynchophorus</taxon>
    </lineage>
</organism>
<feature type="region of interest" description="Disordered" evidence="1">
    <location>
        <begin position="60"/>
        <end position="85"/>
    </location>
</feature>
<dbReference type="AlphaFoldDB" id="A0A834IR57"/>
<reference evidence="2" key="1">
    <citation type="submission" date="2020-08" db="EMBL/GenBank/DDBJ databases">
        <title>Genome sequencing and assembly of the red palm weevil Rhynchophorus ferrugineus.</title>
        <authorList>
            <person name="Dias G.B."/>
            <person name="Bergman C.M."/>
            <person name="Manee M."/>
        </authorList>
    </citation>
    <scope>NUCLEOTIDE SEQUENCE</scope>
    <source>
        <strain evidence="2">AA-2017</strain>
        <tissue evidence="2">Whole larva</tissue>
    </source>
</reference>
<proteinExistence type="predicted"/>
<keyword evidence="3" id="KW-1185">Reference proteome</keyword>
<accession>A0A834IR57</accession>
<dbReference type="EMBL" id="JAACXV010000069">
    <property type="protein sequence ID" value="KAF7284809.1"/>
    <property type="molecule type" value="Genomic_DNA"/>
</dbReference>
<evidence type="ECO:0000256" key="1">
    <source>
        <dbReference type="SAM" id="MobiDB-lite"/>
    </source>
</evidence>
<gene>
    <name evidence="2" type="ORF">GWI33_021567</name>
</gene>
<dbReference type="Proteomes" id="UP000625711">
    <property type="component" value="Unassembled WGS sequence"/>
</dbReference>
<sequence length="134" mass="14405">MRNIQSVFCLMKINVTRRLKNERRANPGNSIVARVIGAQFAALADHCTPSLGNSVKVRVDELAPTPPPGGAAGAADQSRRGSSPAIGPRVGIVVSDLQLQNTLNSIARVLCFPSSLQVVAIFTIHRRPRREEPS</sequence>